<keyword evidence="6" id="KW-0963">Cytoplasm</keyword>
<protein>
    <recommendedName>
        <fullName evidence="6">tRNA(Ile)-lysidine synthase</fullName>
        <ecNumber evidence="6">6.3.4.19</ecNumber>
    </recommendedName>
    <alternativeName>
        <fullName evidence="6">tRNA(Ile)-2-lysyl-cytidine synthase</fullName>
    </alternativeName>
    <alternativeName>
        <fullName evidence="6">tRNA(Ile)-lysidine synthetase</fullName>
    </alternativeName>
</protein>
<dbReference type="PANTHER" id="PTHR43033:SF1">
    <property type="entry name" value="TRNA(ILE)-LYSIDINE SYNTHASE-RELATED"/>
    <property type="match status" value="1"/>
</dbReference>
<dbReference type="PANTHER" id="PTHR43033">
    <property type="entry name" value="TRNA(ILE)-LYSIDINE SYNTHASE-RELATED"/>
    <property type="match status" value="1"/>
</dbReference>
<keyword evidence="1 6" id="KW-0436">Ligase</keyword>
<gene>
    <name evidence="6" type="primary">tilS</name>
    <name evidence="8" type="ORF">HNO88_002851</name>
</gene>
<dbReference type="NCBIfam" id="TIGR02432">
    <property type="entry name" value="lysidine_TilS_N"/>
    <property type="match status" value="1"/>
</dbReference>
<dbReference type="InterPro" id="IPR011063">
    <property type="entry name" value="TilS/TtcA_N"/>
</dbReference>
<dbReference type="GO" id="GO:0005524">
    <property type="term" value="F:ATP binding"/>
    <property type="evidence" value="ECO:0007669"/>
    <property type="project" value="UniProtKB-UniRule"/>
</dbReference>
<dbReference type="InterPro" id="IPR012795">
    <property type="entry name" value="tRNA_Ile_lys_synt_N"/>
</dbReference>
<dbReference type="EC" id="6.3.4.19" evidence="6"/>
<dbReference type="InterPro" id="IPR012094">
    <property type="entry name" value="tRNA_Ile_lys_synt"/>
</dbReference>
<dbReference type="GO" id="GO:0032267">
    <property type="term" value="F:tRNA(Ile)-lysidine synthase activity"/>
    <property type="evidence" value="ECO:0007669"/>
    <property type="project" value="UniProtKB-EC"/>
</dbReference>
<dbReference type="SUPFAM" id="SSF52402">
    <property type="entry name" value="Adenine nucleotide alpha hydrolases-like"/>
    <property type="match status" value="1"/>
</dbReference>
<evidence type="ECO:0000256" key="1">
    <source>
        <dbReference type="ARBA" id="ARBA00022598"/>
    </source>
</evidence>
<sequence>MASSAVDRLSVPAELSARFGEALRAVWPECDAELAPMLGIAVSGGPDSTALLLLAASTLPGRIAAATVDHGLRPENAQEAADMAALCAVLGVAHATLPVTLEPGNVQGAARQARYAALGAWAQAEGLAAVATAHHADDQAETLIMRLNRASGVAGLAGVRARGRLLDTPIGLVRPLLGWRRAELTAIVAKAGVSAADDPSNADDRFDRARLRKVLAGADWLDMAAIAQSAAHIADADAALNWSADMEYNARVKRDPFGMTYRPMAPKAIALRVIARIVAELDAPARGSAIARLFDALVAGEPASIGNLVVRPNAGGWSFAKAPVRKAMRGKSR</sequence>
<comment type="subcellular location">
    <subcellularLocation>
        <location evidence="6">Cytoplasm</location>
    </subcellularLocation>
</comment>
<comment type="similarity">
    <text evidence="6">Belongs to the tRNA(Ile)-lysidine synthase family.</text>
</comment>
<name>A0A7W7NXV8_9SPHN</name>
<dbReference type="RefSeq" id="WP_184246556.1">
    <property type="nucleotide sequence ID" value="NZ_JACHLR010000012.1"/>
</dbReference>
<dbReference type="HAMAP" id="MF_01161">
    <property type="entry name" value="tRNA_Ile_lys_synt"/>
    <property type="match status" value="1"/>
</dbReference>
<keyword evidence="3 6" id="KW-0547">Nucleotide-binding</keyword>
<dbReference type="Pfam" id="PF01171">
    <property type="entry name" value="ATP_bind_3"/>
    <property type="match status" value="1"/>
</dbReference>
<keyword evidence="4 6" id="KW-0067">ATP-binding</keyword>
<keyword evidence="9" id="KW-1185">Reference proteome</keyword>
<evidence type="ECO:0000256" key="2">
    <source>
        <dbReference type="ARBA" id="ARBA00022694"/>
    </source>
</evidence>
<dbReference type="AlphaFoldDB" id="A0A7W7NXV8"/>
<dbReference type="GO" id="GO:0006400">
    <property type="term" value="P:tRNA modification"/>
    <property type="evidence" value="ECO:0007669"/>
    <property type="project" value="UniProtKB-UniRule"/>
</dbReference>
<evidence type="ECO:0000313" key="9">
    <source>
        <dbReference type="Proteomes" id="UP000555448"/>
    </source>
</evidence>
<dbReference type="InterPro" id="IPR014729">
    <property type="entry name" value="Rossmann-like_a/b/a_fold"/>
</dbReference>
<evidence type="ECO:0000313" key="8">
    <source>
        <dbReference type="EMBL" id="MBB4859522.1"/>
    </source>
</evidence>
<keyword evidence="2 6" id="KW-0819">tRNA processing</keyword>
<comment type="function">
    <text evidence="6">Ligates lysine onto the cytidine present at position 34 of the AUA codon-specific tRNA(Ile) that contains the anticodon CAU, in an ATP-dependent manner. Cytidine is converted to lysidine, thus changing the amino acid specificity of the tRNA from methionine to isoleucine.</text>
</comment>
<comment type="catalytic activity">
    <reaction evidence="5 6">
        <text>cytidine(34) in tRNA(Ile2) + L-lysine + ATP = lysidine(34) in tRNA(Ile2) + AMP + diphosphate + H(+)</text>
        <dbReference type="Rhea" id="RHEA:43744"/>
        <dbReference type="Rhea" id="RHEA-COMP:10625"/>
        <dbReference type="Rhea" id="RHEA-COMP:10670"/>
        <dbReference type="ChEBI" id="CHEBI:15378"/>
        <dbReference type="ChEBI" id="CHEBI:30616"/>
        <dbReference type="ChEBI" id="CHEBI:32551"/>
        <dbReference type="ChEBI" id="CHEBI:33019"/>
        <dbReference type="ChEBI" id="CHEBI:82748"/>
        <dbReference type="ChEBI" id="CHEBI:83665"/>
        <dbReference type="ChEBI" id="CHEBI:456215"/>
        <dbReference type="EC" id="6.3.4.19"/>
    </reaction>
</comment>
<comment type="caution">
    <text evidence="8">The sequence shown here is derived from an EMBL/GenBank/DDBJ whole genome shotgun (WGS) entry which is preliminary data.</text>
</comment>
<dbReference type="GO" id="GO:0005737">
    <property type="term" value="C:cytoplasm"/>
    <property type="evidence" value="ECO:0007669"/>
    <property type="project" value="UniProtKB-SubCell"/>
</dbReference>
<organism evidence="8 9">
    <name type="scientific">Novosphingobium chloroacetimidivorans</name>
    <dbReference type="NCBI Taxonomy" id="1428314"/>
    <lineage>
        <taxon>Bacteria</taxon>
        <taxon>Pseudomonadati</taxon>
        <taxon>Pseudomonadota</taxon>
        <taxon>Alphaproteobacteria</taxon>
        <taxon>Sphingomonadales</taxon>
        <taxon>Sphingomonadaceae</taxon>
        <taxon>Novosphingobium</taxon>
    </lineage>
</organism>
<reference evidence="8 9" key="1">
    <citation type="submission" date="2020-08" db="EMBL/GenBank/DDBJ databases">
        <title>Functional genomics of gut bacteria from endangered species of beetles.</title>
        <authorList>
            <person name="Carlos-Shanley C."/>
        </authorList>
    </citation>
    <scope>NUCLEOTIDE SEQUENCE [LARGE SCALE GENOMIC DNA]</scope>
    <source>
        <strain evidence="8 9">S00245</strain>
    </source>
</reference>
<comment type="domain">
    <text evidence="6">The N-terminal region contains the highly conserved SGGXDS motif, predicted to be a P-loop motif involved in ATP binding.</text>
</comment>
<evidence type="ECO:0000256" key="6">
    <source>
        <dbReference type="HAMAP-Rule" id="MF_01161"/>
    </source>
</evidence>
<dbReference type="Proteomes" id="UP000555448">
    <property type="component" value="Unassembled WGS sequence"/>
</dbReference>
<feature type="domain" description="tRNA(Ile)-lysidine/2-thiocytidine synthase N-terminal" evidence="7">
    <location>
        <begin position="39"/>
        <end position="213"/>
    </location>
</feature>
<accession>A0A7W7NXV8</accession>
<proteinExistence type="inferred from homology"/>
<feature type="binding site" evidence="6">
    <location>
        <begin position="43"/>
        <end position="48"/>
    </location>
    <ligand>
        <name>ATP</name>
        <dbReference type="ChEBI" id="CHEBI:30616"/>
    </ligand>
</feature>
<evidence type="ECO:0000259" key="7">
    <source>
        <dbReference type="Pfam" id="PF01171"/>
    </source>
</evidence>
<evidence type="ECO:0000256" key="4">
    <source>
        <dbReference type="ARBA" id="ARBA00022840"/>
    </source>
</evidence>
<dbReference type="CDD" id="cd01992">
    <property type="entry name" value="TilS_N"/>
    <property type="match status" value="1"/>
</dbReference>
<evidence type="ECO:0000256" key="5">
    <source>
        <dbReference type="ARBA" id="ARBA00048539"/>
    </source>
</evidence>
<dbReference type="EMBL" id="JACHLR010000012">
    <property type="protein sequence ID" value="MBB4859522.1"/>
    <property type="molecule type" value="Genomic_DNA"/>
</dbReference>
<evidence type="ECO:0000256" key="3">
    <source>
        <dbReference type="ARBA" id="ARBA00022741"/>
    </source>
</evidence>
<dbReference type="Gene3D" id="3.40.50.620">
    <property type="entry name" value="HUPs"/>
    <property type="match status" value="1"/>
</dbReference>